<evidence type="ECO:0000313" key="2">
    <source>
        <dbReference type="Proteomes" id="UP001053296"/>
    </source>
</evidence>
<protein>
    <submittedName>
        <fullName evidence="1">Uncharacterized protein</fullName>
    </submittedName>
</protein>
<gene>
    <name evidence="1" type="ORF">PSDVSF_20420</name>
</gene>
<organism evidence="1 2">
    <name type="scientific">Pseudodesulfovibrio sediminis</name>
    <dbReference type="NCBI Taxonomy" id="2810563"/>
    <lineage>
        <taxon>Bacteria</taxon>
        <taxon>Pseudomonadati</taxon>
        <taxon>Thermodesulfobacteriota</taxon>
        <taxon>Desulfovibrionia</taxon>
        <taxon>Desulfovibrionales</taxon>
        <taxon>Desulfovibrionaceae</taxon>
    </lineage>
</organism>
<keyword evidence="2" id="KW-1185">Reference proteome</keyword>
<name>A0ABM7P764_9BACT</name>
<evidence type="ECO:0000313" key="1">
    <source>
        <dbReference type="EMBL" id="BCS88800.1"/>
    </source>
</evidence>
<dbReference type="EMBL" id="AP024485">
    <property type="protein sequence ID" value="BCS88800.1"/>
    <property type="molecule type" value="Genomic_DNA"/>
</dbReference>
<dbReference type="Proteomes" id="UP001053296">
    <property type="component" value="Chromosome"/>
</dbReference>
<sequence>MRSGLAMQKAYRQKPYNSRPDPFSLLLPIHSKSIVLSPFGFAILRGNCTGPNGLKCIVMYISLRQVSNDLTNAAIIRENRHSLIRVFLLF</sequence>
<proteinExistence type="predicted"/>
<reference evidence="1" key="1">
    <citation type="journal article" date="2022" name="Arch. Microbiol.">
        <title>Pseudodesulfovibrio sediminis sp. nov., a mesophilic and neutrophilic sulfate-reducing bacterium isolated from sediment of a brackish lake.</title>
        <authorList>
            <person name="Takahashi A."/>
            <person name="Kojima H."/>
            <person name="Watanabe M."/>
            <person name="Fukui M."/>
        </authorList>
    </citation>
    <scope>NUCLEOTIDE SEQUENCE</scope>
    <source>
        <strain evidence="1">SF6</strain>
    </source>
</reference>
<accession>A0ABM7P764</accession>